<name>A0A0F9EPU8_9ZZZZ</name>
<organism evidence="1">
    <name type="scientific">marine sediment metagenome</name>
    <dbReference type="NCBI Taxonomy" id="412755"/>
    <lineage>
        <taxon>unclassified sequences</taxon>
        <taxon>metagenomes</taxon>
        <taxon>ecological metagenomes</taxon>
    </lineage>
</organism>
<protein>
    <submittedName>
        <fullName evidence="1">Uncharacterized protein</fullName>
    </submittedName>
</protein>
<dbReference type="InterPro" id="IPR045519">
    <property type="entry name" value="DUF6476"/>
</dbReference>
<dbReference type="EMBL" id="LAZR01026587">
    <property type="protein sequence ID" value="KKL68256.1"/>
    <property type="molecule type" value="Genomic_DNA"/>
</dbReference>
<dbReference type="AlphaFoldDB" id="A0A0F9EPU8"/>
<reference evidence="1" key="1">
    <citation type="journal article" date="2015" name="Nature">
        <title>Complex archaea that bridge the gap between prokaryotes and eukaryotes.</title>
        <authorList>
            <person name="Spang A."/>
            <person name="Saw J.H."/>
            <person name="Jorgensen S.L."/>
            <person name="Zaremba-Niedzwiedzka K."/>
            <person name="Martijn J."/>
            <person name="Lind A.E."/>
            <person name="van Eijk R."/>
            <person name="Schleper C."/>
            <person name="Guy L."/>
            <person name="Ettema T.J."/>
        </authorList>
    </citation>
    <scope>NUCLEOTIDE SEQUENCE</scope>
</reference>
<evidence type="ECO:0000313" key="1">
    <source>
        <dbReference type="EMBL" id="KKL68256.1"/>
    </source>
</evidence>
<sequence length="50" mass="5482">TMPRSITLPDGSSAQAFTQGRGWYAVVTDADTILIFDQLTGELRQTIPIE</sequence>
<comment type="caution">
    <text evidence="1">The sequence shown here is derived from an EMBL/GenBank/DDBJ whole genome shotgun (WGS) entry which is preliminary data.</text>
</comment>
<dbReference type="Pfam" id="PF20082">
    <property type="entry name" value="DUF6476"/>
    <property type="match status" value="1"/>
</dbReference>
<proteinExistence type="predicted"/>
<accession>A0A0F9EPU8</accession>
<feature type="non-terminal residue" evidence="1">
    <location>
        <position position="1"/>
    </location>
</feature>
<gene>
    <name evidence="1" type="ORF">LCGC14_2126820</name>
</gene>